<dbReference type="PANTHER" id="PTHR35281">
    <property type="entry name" value="BNAA02G34170D PROTEIN"/>
    <property type="match status" value="1"/>
</dbReference>
<reference evidence="1 2" key="1">
    <citation type="journal article" date="2020" name="Mol. Biol. Evol.">
        <title>Distinct Expression and Methylation Patterns for Genes with Different Fates following a Single Whole-Genome Duplication in Flowering Plants.</title>
        <authorList>
            <person name="Shi T."/>
            <person name="Rahmani R.S."/>
            <person name="Gugger P.F."/>
            <person name="Wang M."/>
            <person name="Li H."/>
            <person name="Zhang Y."/>
            <person name="Li Z."/>
            <person name="Wang Q."/>
            <person name="Van de Peer Y."/>
            <person name="Marchal K."/>
            <person name="Chen J."/>
        </authorList>
    </citation>
    <scope>NUCLEOTIDE SEQUENCE [LARGE SCALE GENOMIC DNA]</scope>
    <source>
        <tissue evidence="1">Leaf</tissue>
    </source>
</reference>
<proteinExistence type="predicted"/>
<sequence>MVQRQQKHGRRNASLARIVFHSFRSYLQSGLGGVRMYIVVNLKRYRTVKKVGKITMNVRIIACYQLMQVCQAEYFRQLLKPVT</sequence>
<dbReference type="AlphaFoldDB" id="A0A822Z1Y7"/>
<evidence type="ECO:0000313" key="1">
    <source>
        <dbReference type="EMBL" id="DAD37455.1"/>
    </source>
</evidence>
<dbReference type="PANTHER" id="PTHR35281:SF3">
    <property type="entry name" value="BNAA07G07520D PROTEIN"/>
    <property type="match status" value="1"/>
</dbReference>
<keyword evidence="2" id="KW-1185">Reference proteome</keyword>
<evidence type="ECO:0000313" key="2">
    <source>
        <dbReference type="Proteomes" id="UP000607653"/>
    </source>
</evidence>
<name>A0A822Z1Y7_NELNU</name>
<dbReference type="Proteomes" id="UP000607653">
    <property type="component" value="Unassembled WGS sequence"/>
</dbReference>
<gene>
    <name evidence="1" type="ORF">HUJ06_008096</name>
</gene>
<organism evidence="1 2">
    <name type="scientific">Nelumbo nucifera</name>
    <name type="common">Sacred lotus</name>
    <dbReference type="NCBI Taxonomy" id="4432"/>
    <lineage>
        <taxon>Eukaryota</taxon>
        <taxon>Viridiplantae</taxon>
        <taxon>Streptophyta</taxon>
        <taxon>Embryophyta</taxon>
        <taxon>Tracheophyta</taxon>
        <taxon>Spermatophyta</taxon>
        <taxon>Magnoliopsida</taxon>
        <taxon>Proteales</taxon>
        <taxon>Nelumbonaceae</taxon>
        <taxon>Nelumbo</taxon>
    </lineage>
</organism>
<accession>A0A822Z1Y7</accession>
<protein>
    <submittedName>
        <fullName evidence="1">Uncharacterized protein</fullName>
    </submittedName>
</protein>
<comment type="caution">
    <text evidence="1">The sequence shown here is derived from an EMBL/GenBank/DDBJ whole genome shotgun (WGS) entry which is preliminary data.</text>
</comment>
<dbReference type="EMBL" id="DUZY01000004">
    <property type="protein sequence ID" value="DAD37455.1"/>
    <property type="molecule type" value="Genomic_DNA"/>
</dbReference>